<dbReference type="NCBIfam" id="TIGR00665">
    <property type="entry name" value="DnaB"/>
    <property type="match status" value="1"/>
</dbReference>
<name>A0ABY8IVJ7_9BACI</name>
<keyword evidence="6 12" id="KW-0347">Helicase</keyword>
<dbReference type="PANTHER" id="PTHR30153">
    <property type="entry name" value="REPLICATIVE DNA HELICASE DNAB"/>
    <property type="match status" value="1"/>
</dbReference>
<evidence type="ECO:0000259" key="13">
    <source>
        <dbReference type="PROSITE" id="PS51199"/>
    </source>
</evidence>
<keyword evidence="3 12" id="KW-0235">DNA replication</keyword>
<dbReference type="SUPFAM" id="SSF48024">
    <property type="entry name" value="N-terminal domain of DnaB helicase"/>
    <property type="match status" value="1"/>
</dbReference>
<proteinExistence type="inferred from homology"/>
<dbReference type="GO" id="GO:0003678">
    <property type="term" value="F:DNA helicase activity"/>
    <property type="evidence" value="ECO:0007669"/>
    <property type="project" value="UniProtKB-EC"/>
</dbReference>
<sequence>MIHNREAEQAVLGAILQEGALVKDVFLLTAHFESRDHQDIFQAIKKVDEAEQPVTIVSVTTELGERVGQAGGVQYLLDLAGSVPTTITLKHDQRLVLEAYRNRKTKELALTYAGNPTDESLDQLMGRLEEVRHTGIEPNQTTVYEHLIEIAQEMTHPPDGGLTGLSTGYLQLDQMTGGSQRGDLTIVAARPSMGKTAFALNMAAHHCRTGGTVHLFSLEMGVKSLLQRLISMEAVVDGQKWRSMSFSTRDYEQAMKSIGEIAHWSLNIHEQHRTVHEIRASVRQAMQDDKEGRNHMVIIDYLQLLTPPKGRYERRDMEIGVMTRELKLLARELNVPIILLSQLSRKVEQRPDKRPLMSDLRESGNIEQDADVVYFLYRDDYYEKDSELKDRVEILLMKQRNGPVGNVELRFVKEYGRFESLGERNNHLLHWKSSKSKTI</sequence>
<keyword evidence="5 12" id="KW-0378">Hydrolase</keyword>
<dbReference type="EMBL" id="CP121671">
    <property type="protein sequence ID" value="WFT74218.1"/>
    <property type="molecule type" value="Genomic_DNA"/>
</dbReference>
<dbReference type="InterPro" id="IPR007693">
    <property type="entry name" value="DNA_helicase_DnaB-like_N"/>
</dbReference>
<evidence type="ECO:0000256" key="6">
    <source>
        <dbReference type="ARBA" id="ARBA00022806"/>
    </source>
</evidence>
<feature type="domain" description="SF4 helicase" evidence="13">
    <location>
        <begin position="158"/>
        <end position="425"/>
    </location>
</feature>
<dbReference type="PROSITE" id="PS51199">
    <property type="entry name" value="SF4_HELICASE"/>
    <property type="match status" value="1"/>
</dbReference>
<dbReference type="Pfam" id="PF03796">
    <property type="entry name" value="DnaB_C"/>
    <property type="match status" value="1"/>
</dbReference>
<evidence type="ECO:0000256" key="4">
    <source>
        <dbReference type="ARBA" id="ARBA00022741"/>
    </source>
</evidence>
<evidence type="ECO:0000256" key="7">
    <source>
        <dbReference type="ARBA" id="ARBA00022840"/>
    </source>
</evidence>
<dbReference type="InterPro" id="IPR007694">
    <property type="entry name" value="DNA_helicase_DnaB-like_C"/>
</dbReference>
<evidence type="ECO:0000256" key="2">
    <source>
        <dbReference type="ARBA" id="ARBA00022515"/>
    </source>
</evidence>
<dbReference type="Gene3D" id="3.40.50.300">
    <property type="entry name" value="P-loop containing nucleotide triphosphate hydrolases"/>
    <property type="match status" value="1"/>
</dbReference>
<dbReference type="Proteomes" id="UP001221597">
    <property type="component" value="Chromosome"/>
</dbReference>
<evidence type="ECO:0000313" key="14">
    <source>
        <dbReference type="EMBL" id="WFT74218.1"/>
    </source>
</evidence>
<dbReference type="RefSeq" id="WP_283076218.1">
    <property type="nucleotide sequence ID" value="NZ_CP121671.1"/>
</dbReference>
<dbReference type="EC" id="5.6.2.3" evidence="11 12"/>
<evidence type="ECO:0000256" key="12">
    <source>
        <dbReference type="RuleBase" id="RU362085"/>
    </source>
</evidence>
<organism evidence="14 15">
    <name type="scientific">Halobacillus naozhouensis</name>
    <dbReference type="NCBI Taxonomy" id="554880"/>
    <lineage>
        <taxon>Bacteria</taxon>
        <taxon>Bacillati</taxon>
        <taxon>Bacillota</taxon>
        <taxon>Bacilli</taxon>
        <taxon>Bacillales</taxon>
        <taxon>Bacillaceae</taxon>
        <taxon>Halobacillus</taxon>
    </lineage>
</organism>
<accession>A0ABY8IVJ7</accession>
<evidence type="ECO:0000256" key="11">
    <source>
        <dbReference type="NCBIfam" id="TIGR00665"/>
    </source>
</evidence>
<keyword evidence="2 12" id="KW-0639">Primosome</keyword>
<evidence type="ECO:0000313" key="15">
    <source>
        <dbReference type="Proteomes" id="UP001221597"/>
    </source>
</evidence>
<comment type="function">
    <text evidence="12">The main replicative DNA helicase, it participates in initiation and elongation during chromosome replication. Travels ahead of the DNA replisome, separating dsDNA into templates for DNA synthesis. A processive ATP-dependent 5'-3' DNA helicase it has DNA-dependent ATPase activity.</text>
</comment>
<keyword evidence="15" id="KW-1185">Reference proteome</keyword>
<reference evidence="14 15" key="1">
    <citation type="submission" date="2023-04" db="EMBL/GenBank/DDBJ databases">
        <title>Genome sequence of Halobacillus naozhouensis KACC 21980.</title>
        <authorList>
            <person name="Kim S."/>
            <person name="Heo J."/>
            <person name="Kwon S.-W."/>
        </authorList>
    </citation>
    <scope>NUCLEOTIDE SEQUENCE [LARGE SCALE GENOMIC DNA]</scope>
    <source>
        <strain evidence="14 15">KCTC 13234</strain>
    </source>
</reference>
<dbReference type="InterPro" id="IPR027417">
    <property type="entry name" value="P-loop_NTPase"/>
</dbReference>
<evidence type="ECO:0000256" key="9">
    <source>
        <dbReference type="ARBA" id="ARBA00023235"/>
    </source>
</evidence>
<dbReference type="CDD" id="cd00984">
    <property type="entry name" value="DnaB_C"/>
    <property type="match status" value="1"/>
</dbReference>
<dbReference type="SUPFAM" id="SSF52540">
    <property type="entry name" value="P-loop containing nucleoside triphosphate hydrolases"/>
    <property type="match status" value="1"/>
</dbReference>
<dbReference type="Pfam" id="PF00772">
    <property type="entry name" value="DnaB"/>
    <property type="match status" value="1"/>
</dbReference>
<evidence type="ECO:0000256" key="5">
    <source>
        <dbReference type="ARBA" id="ARBA00022801"/>
    </source>
</evidence>
<dbReference type="GO" id="GO:0016787">
    <property type="term" value="F:hydrolase activity"/>
    <property type="evidence" value="ECO:0007669"/>
    <property type="project" value="UniProtKB-KW"/>
</dbReference>
<keyword evidence="7 12" id="KW-0067">ATP-binding</keyword>
<keyword evidence="8 12" id="KW-0238">DNA-binding</keyword>
<keyword evidence="4 12" id="KW-0547">Nucleotide-binding</keyword>
<dbReference type="Gene3D" id="1.10.860.10">
    <property type="entry name" value="DNAb Helicase, Chain A"/>
    <property type="match status" value="1"/>
</dbReference>
<dbReference type="InterPro" id="IPR007692">
    <property type="entry name" value="DNA_helicase_DnaB"/>
</dbReference>
<dbReference type="PANTHER" id="PTHR30153:SF2">
    <property type="entry name" value="REPLICATIVE DNA HELICASE"/>
    <property type="match status" value="1"/>
</dbReference>
<comment type="similarity">
    <text evidence="1 12">Belongs to the helicase family. DnaB subfamily.</text>
</comment>
<dbReference type="InterPro" id="IPR016136">
    <property type="entry name" value="DNA_helicase_N/primase_C"/>
</dbReference>
<evidence type="ECO:0000256" key="8">
    <source>
        <dbReference type="ARBA" id="ARBA00023125"/>
    </source>
</evidence>
<evidence type="ECO:0000256" key="1">
    <source>
        <dbReference type="ARBA" id="ARBA00008428"/>
    </source>
</evidence>
<keyword evidence="9" id="KW-0413">Isomerase</keyword>
<dbReference type="InterPro" id="IPR036185">
    <property type="entry name" value="DNA_heli_DnaB-like_N_sf"/>
</dbReference>
<protein>
    <recommendedName>
        <fullName evidence="11 12">Replicative DNA helicase</fullName>
        <ecNumber evidence="11 12">5.6.2.3</ecNumber>
    </recommendedName>
</protein>
<gene>
    <name evidence="14" type="primary">dnaB</name>
    <name evidence="14" type="ORF">P9989_17915</name>
</gene>
<evidence type="ECO:0000256" key="3">
    <source>
        <dbReference type="ARBA" id="ARBA00022705"/>
    </source>
</evidence>
<evidence type="ECO:0000256" key="10">
    <source>
        <dbReference type="ARBA" id="ARBA00048954"/>
    </source>
</evidence>
<comment type="catalytic activity">
    <reaction evidence="10 12">
        <text>ATP + H2O = ADP + phosphate + H(+)</text>
        <dbReference type="Rhea" id="RHEA:13065"/>
        <dbReference type="ChEBI" id="CHEBI:15377"/>
        <dbReference type="ChEBI" id="CHEBI:15378"/>
        <dbReference type="ChEBI" id="CHEBI:30616"/>
        <dbReference type="ChEBI" id="CHEBI:43474"/>
        <dbReference type="ChEBI" id="CHEBI:456216"/>
        <dbReference type="EC" id="5.6.2.3"/>
    </reaction>
</comment>